<reference evidence="2 3" key="1">
    <citation type="journal article" date="2011" name="PLoS Pathog.">
        <title>Dynamic evolution of pathogenicity revealed by sequencing and comparative genomics of 19 Pseudomonas syringae isolates.</title>
        <authorList>
            <person name="Baltrus D.A."/>
            <person name="Nishimura M.T."/>
            <person name="Romanchuk A."/>
            <person name="Chang J.H."/>
            <person name="Mukhtar M.S."/>
            <person name="Cherkis K."/>
            <person name="Roach J."/>
            <person name="Grant S.R."/>
            <person name="Jones C.D."/>
            <person name="Dangl J.L."/>
        </authorList>
    </citation>
    <scope>NUCLEOTIDE SEQUENCE [LARGE SCALE GENOMIC DNA]</scope>
    <source>
        <strain evidence="2 3">ES4326</strain>
    </source>
</reference>
<gene>
    <name evidence="2" type="ORF">PMA4326_015590</name>
</gene>
<dbReference type="Proteomes" id="UP000003811">
    <property type="component" value="Chromosome"/>
</dbReference>
<dbReference type="AlphaFoldDB" id="A0A8T8C3J9"/>
<organism evidence="2 3">
    <name type="scientific">Pseudomonas syringae pv. maculicola str. ES4326</name>
    <dbReference type="NCBI Taxonomy" id="629265"/>
    <lineage>
        <taxon>Bacteria</taxon>
        <taxon>Pseudomonadati</taxon>
        <taxon>Pseudomonadota</taxon>
        <taxon>Gammaproteobacteria</taxon>
        <taxon>Pseudomonadales</taxon>
        <taxon>Pseudomonadaceae</taxon>
        <taxon>Pseudomonas</taxon>
    </lineage>
</organism>
<evidence type="ECO:0000313" key="3">
    <source>
        <dbReference type="Proteomes" id="UP000003811"/>
    </source>
</evidence>
<evidence type="ECO:0000313" key="2">
    <source>
        <dbReference type="EMBL" id="QHE97887.1"/>
    </source>
</evidence>
<evidence type="ECO:0000256" key="1">
    <source>
        <dbReference type="SAM" id="MobiDB-lite"/>
    </source>
</evidence>
<accession>A0A8T8C3J9</accession>
<sequence>MPVHRSAPRNTARIGRRASSTACRRGASHDS</sequence>
<dbReference type="EMBL" id="CP047260">
    <property type="protein sequence ID" value="QHE97887.1"/>
    <property type="molecule type" value="Genomic_DNA"/>
</dbReference>
<name>A0A8T8C3J9_PSEYM</name>
<dbReference type="AntiFam" id="ANF00261">
    <property type="entry name" value="Protein of unknown function (DUF1534)"/>
</dbReference>
<feature type="region of interest" description="Disordered" evidence="1">
    <location>
        <begin position="1"/>
        <end position="31"/>
    </location>
</feature>
<proteinExistence type="predicted"/>
<protein>
    <submittedName>
        <fullName evidence="2">DUF1534 domain-containing protein</fullName>
    </submittedName>
</protein>